<dbReference type="KEGG" id="cpb:Cphamn1_2047"/>
<dbReference type="PANTHER" id="PTHR43393:SF3">
    <property type="entry name" value="LYSINE DECARBOXYLASE-LIKE PROTEIN"/>
    <property type="match status" value="1"/>
</dbReference>
<dbReference type="HOGENOM" id="CLU_058336_0_4_10"/>
<gene>
    <name evidence="3" type="ordered locus">Cphamn1_2047</name>
</gene>
<dbReference type="GO" id="GO:0009691">
    <property type="term" value="P:cytokinin biosynthetic process"/>
    <property type="evidence" value="ECO:0007669"/>
    <property type="project" value="UniProtKB-UniRule"/>
</dbReference>
<comment type="catalytic activity">
    <reaction evidence="1">
        <text>AMP + H2O = D-ribose 5-phosphate + adenine</text>
        <dbReference type="Rhea" id="RHEA:20129"/>
        <dbReference type="ChEBI" id="CHEBI:15377"/>
        <dbReference type="ChEBI" id="CHEBI:16708"/>
        <dbReference type="ChEBI" id="CHEBI:78346"/>
        <dbReference type="ChEBI" id="CHEBI:456215"/>
        <dbReference type="EC" id="3.2.2.4"/>
    </reaction>
</comment>
<dbReference type="Pfam" id="PF03641">
    <property type="entry name" value="Lysine_decarbox"/>
    <property type="match status" value="1"/>
</dbReference>
<accession>B3EML8</accession>
<dbReference type="STRING" id="331678.Cphamn1_2047"/>
<dbReference type="GO" id="GO:0008714">
    <property type="term" value="F:AMP nucleosidase activity"/>
    <property type="evidence" value="ECO:0007669"/>
    <property type="project" value="UniProtKB-EC"/>
</dbReference>
<dbReference type="eggNOG" id="COG1611">
    <property type="taxonomic scope" value="Bacteria"/>
</dbReference>
<comment type="similarity">
    <text evidence="2">Belongs to the LOG family.</text>
</comment>
<evidence type="ECO:0000256" key="2">
    <source>
        <dbReference type="RuleBase" id="RU363015"/>
    </source>
</evidence>
<dbReference type="OrthoDB" id="9801098at2"/>
<dbReference type="EMBL" id="CP001101">
    <property type="protein sequence ID" value="ACE04957.1"/>
    <property type="molecule type" value="Genomic_DNA"/>
</dbReference>
<dbReference type="EC" id="3.2.2.n1" evidence="2"/>
<keyword evidence="2" id="KW-0203">Cytokinin biosynthesis</keyword>
<dbReference type="InterPro" id="IPR052341">
    <property type="entry name" value="LOG_family_nucleotidases"/>
</dbReference>
<name>B3EML8_CHLPB</name>
<evidence type="ECO:0000256" key="1">
    <source>
        <dbReference type="ARBA" id="ARBA00000274"/>
    </source>
</evidence>
<dbReference type="NCBIfam" id="TIGR00730">
    <property type="entry name" value="Rossman fold protein, TIGR00730 family"/>
    <property type="match status" value="1"/>
</dbReference>
<keyword evidence="2" id="KW-0378">Hydrolase</keyword>
<dbReference type="SUPFAM" id="SSF102405">
    <property type="entry name" value="MCP/YpsA-like"/>
    <property type="match status" value="1"/>
</dbReference>
<proteinExistence type="inferred from homology"/>
<dbReference type="GO" id="GO:0005829">
    <property type="term" value="C:cytosol"/>
    <property type="evidence" value="ECO:0007669"/>
    <property type="project" value="TreeGrafter"/>
</dbReference>
<dbReference type="AlphaFoldDB" id="B3EML8"/>
<organism evidence="3">
    <name type="scientific">Chlorobium phaeobacteroides (strain BS1)</name>
    <dbReference type="NCBI Taxonomy" id="331678"/>
    <lineage>
        <taxon>Bacteria</taxon>
        <taxon>Pseudomonadati</taxon>
        <taxon>Chlorobiota</taxon>
        <taxon>Chlorobiia</taxon>
        <taxon>Chlorobiales</taxon>
        <taxon>Chlorobiaceae</taxon>
        <taxon>Chlorobium/Pelodictyon group</taxon>
        <taxon>Chlorobium</taxon>
    </lineage>
</organism>
<protein>
    <recommendedName>
        <fullName evidence="2">Cytokinin riboside 5'-monophosphate phosphoribohydrolase</fullName>
        <ecNumber evidence="2">3.2.2.n1</ecNumber>
    </recommendedName>
</protein>
<dbReference type="InterPro" id="IPR031100">
    <property type="entry name" value="LOG_fam"/>
</dbReference>
<sequence length="245" mass="27500">MPATVKKSDRKDVVSGKVLPPDKEFSLQTDFAGDGWRVFKIMAEFVSGFEKMSDIGPSVSVFGSTRLDSGTPDYILAERMGRLLAEEGFSVITGGGPGAMEAANKGAQEAGGVSIGFNIELPNQQSPNLYIDRDRILTFQYFFVRKVMFLKYSQAFIVLPGGFGTMDEFFEAATIIQTGKSSRFPVILMGSDYWEGFYTWMQEKMCKEKKYISNKELDILFMEDDPDRVIGIIKSFYPEGYKLNF</sequence>
<dbReference type="Gene3D" id="3.40.50.450">
    <property type="match status" value="1"/>
</dbReference>
<dbReference type="InterPro" id="IPR005269">
    <property type="entry name" value="LOG"/>
</dbReference>
<dbReference type="PANTHER" id="PTHR43393">
    <property type="entry name" value="CYTOKININ RIBOSIDE 5'-MONOPHOSPHATE PHOSPHORIBOHYDROLASE"/>
    <property type="match status" value="1"/>
</dbReference>
<evidence type="ECO:0000313" key="3">
    <source>
        <dbReference type="EMBL" id="ACE04957.1"/>
    </source>
</evidence>
<reference evidence="3" key="1">
    <citation type="submission" date="2008-06" db="EMBL/GenBank/DDBJ databases">
        <title>Complete sequence of Chlorobium phaeobacteroides BS1.</title>
        <authorList>
            <consortium name="US DOE Joint Genome Institute"/>
            <person name="Lucas S."/>
            <person name="Copeland A."/>
            <person name="Lapidus A."/>
            <person name="Glavina del Rio T."/>
            <person name="Dalin E."/>
            <person name="Tice H."/>
            <person name="Bruce D."/>
            <person name="Goodwin L."/>
            <person name="Pitluck S."/>
            <person name="Schmutz J."/>
            <person name="Larimer F."/>
            <person name="Land M."/>
            <person name="Hauser L."/>
            <person name="Kyrpides N."/>
            <person name="Ovchinnikova G."/>
            <person name="Li T."/>
            <person name="Liu Z."/>
            <person name="Zhao F."/>
            <person name="Overmann J."/>
            <person name="Bryant D.A."/>
            <person name="Richardson P."/>
        </authorList>
    </citation>
    <scope>NUCLEOTIDE SEQUENCE [LARGE SCALE GENOMIC DNA]</scope>
    <source>
        <strain evidence="3">BS1</strain>
    </source>
</reference>